<protein>
    <submittedName>
        <fullName evidence="7">Methyl-accepting chemotaxis protein</fullName>
    </submittedName>
</protein>
<dbReference type="EMBL" id="JAAITT010000033">
    <property type="protein sequence ID" value="NSJ51007.1"/>
    <property type="molecule type" value="Genomic_DNA"/>
</dbReference>
<keyword evidence="4" id="KW-1133">Transmembrane helix</keyword>
<dbReference type="InterPro" id="IPR004089">
    <property type="entry name" value="MCPsignal_dom"/>
</dbReference>
<dbReference type="PRINTS" id="PR00260">
    <property type="entry name" value="CHEMTRNSDUCR"/>
</dbReference>
<dbReference type="RefSeq" id="WP_165642457.1">
    <property type="nucleotide sequence ID" value="NZ_JAAITT010000033.1"/>
</dbReference>
<organism evidence="7 8">
    <name type="scientific">Enterocloster aldenensis</name>
    <dbReference type="NCBI Taxonomy" id="358742"/>
    <lineage>
        <taxon>Bacteria</taxon>
        <taxon>Bacillati</taxon>
        <taxon>Bacillota</taxon>
        <taxon>Clostridia</taxon>
        <taxon>Lachnospirales</taxon>
        <taxon>Lachnospiraceae</taxon>
        <taxon>Enterocloster</taxon>
    </lineage>
</organism>
<proteinExistence type="inferred from homology"/>
<name>A0ABX2HNV1_9FIRM</name>
<dbReference type="Proteomes" id="UP000669239">
    <property type="component" value="Unassembled WGS sequence"/>
</dbReference>
<evidence type="ECO:0000259" key="5">
    <source>
        <dbReference type="PROSITE" id="PS50111"/>
    </source>
</evidence>
<evidence type="ECO:0000256" key="3">
    <source>
        <dbReference type="PROSITE-ProRule" id="PRU00284"/>
    </source>
</evidence>
<evidence type="ECO:0000313" key="8">
    <source>
        <dbReference type="Proteomes" id="UP000669239"/>
    </source>
</evidence>
<keyword evidence="8" id="KW-1185">Reference proteome</keyword>
<dbReference type="PANTHER" id="PTHR43531">
    <property type="entry name" value="PROTEIN ICFG"/>
    <property type="match status" value="1"/>
</dbReference>
<feature type="domain" description="HAMP" evidence="6">
    <location>
        <begin position="210"/>
        <end position="263"/>
    </location>
</feature>
<reference evidence="7 8" key="1">
    <citation type="journal article" date="2020" name="Cell Host Microbe">
        <title>Functional and Genomic Variation between Human-Derived Isolates of Lachnospiraceae Reveals Inter- and Intra-Species Diversity.</title>
        <authorList>
            <person name="Sorbara M.T."/>
            <person name="Littmann E.R."/>
            <person name="Fontana E."/>
            <person name="Moody T.U."/>
            <person name="Kohout C.E."/>
            <person name="Gjonbalaj M."/>
            <person name="Eaton V."/>
            <person name="Seok R."/>
            <person name="Leiner I.M."/>
            <person name="Pamer E.G."/>
        </authorList>
    </citation>
    <scope>NUCLEOTIDE SEQUENCE [LARGE SCALE GENOMIC DNA]</scope>
    <source>
        <strain evidence="7 8">MSK.1.17</strain>
    </source>
</reference>
<dbReference type="PROSITE" id="PS50111">
    <property type="entry name" value="CHEMOTAXIS_TRANSDUC_2"/>
    <property type="match status" value="1"/>
</dbReference>
<evidence type="ECO:0000256" key="4">
    <source>
        <dbReference type="SAM" id="Phobius"/>
    </source>
</evidence>
<keyword evidence="4" id="KW-0812">Transmembrane</keyword>
<gene>
    <name evidence="7" type="ORF">G5B36_20165</name>
</gene>
<keyword evidence="3" id="KW-0807">Transducer</keyword>
<feature type="domain" description="Methyl-accepting transducer" evidence="5">
    <location>
        <begin position="313"/>
        <end position="542"/>
    </location>
</feature>
<dbReference type="PANTHER" id="PTHR43531:SF11">
    <property type="entry name" value="METHYL-ACCEPTING CHEMOTAXIS PROTEIN 3"/>
    <property type="match status" value="1"/>
</dbReference>
<evidence type="ECO:0000256" key="2">
    <source>
        <dbReference type="ARBA" id="ARBA00029447"/>
    </source>
</evidence>
<dbReference type="InterPro" id="IPR051310">
    <property type="entry name" value="MCP_chemotaxis"/>
</dbReference>
<dbReference type="InterPro" id="IPR004090">
    <property type="entry name" value="Chemotax_Me-accpt_rcpt"/>
</dbReference>
<dbReference type="Pfam" id="PF00015">
    <property type="entry name" value="MCPsignal"/>
    <property type="match status" value="1"/>
</dbReference>
<dbReference type="Gene3D" id="1.10.287.950">
    <property type="entry name" value="Methyl-accepting chemotaxis protein"/>
    <property type="match status" value="1"/>
</dbReference>
<dbReference type="SMART" id="SM00283">
    <property type="entry name" value="MA"/>
    <property type="match status" value="1"/>
</dbReference>
<accession>A0ABX2HNV1</accession>
<dbReference type="Pfam" id="PF00672">
    <property type="entry name" value="HAMP"/>
    <property type="match status" value="1"/>
</dbReference>
<comment type="similarity">
    <text evidence="2">Belongs to the methyl-accepting chemotaxis (MCP) protein family.</text>
</comment>
<feature type="transmembrane region" description="Helical" evidence="4">
    <location>
        <begin position="184"/>
        <end position="205"/>
    </location>
</feature>
<dbReference type="InterPro" id="IPR003660">
    <property type="entry name" value="HAMP_dom"/>
</dbReference>
<dbReference type="PROSITE" id="PS50885">
    <property type="entry name" value="HAMP"/>
    <property type="match status" value="1"/>
</dbReference>
<evidence type="ECO:0000256" key="1">
    <source>
        <dbReference type="ARBA" id="ARBA00022500"/>
    </source>
</evidence>
<keyword evidence="1" id="KW-0145">Chemotaxis</keyword>
<feature type="transmembrane region" description="Helical" evidence="4">
    <location>
        <begin position="12"/>
        <end position="32"/>
    </location>
</feature>
<keyword evidence="4" id="KW-0472">Membrane</keyword>
<dbReference type="SUPFAM" id="SSF158472">
    <property type="entry name" value="HAMP domain-like"/>
    <property type="match status" value="1"/>
</dbReference>
<dbReference type="SMART" id="SM00304">
    <property type="entry name" value="HAMP"/>
    <property type="match status" value="1"/>
</dbReference>
<dbReference type="SUPFAM" id="SSF58104">
    <property type="entry name" value="Methyl-accepting chemotaxis protein (MCP) signaling domain"/>
    <property type="match status" value="1"/>
</dbReference>
<comment type="caution">
    <text evidence="7">The sequence shown here is derived from an EMBL/GenBank/DDBJ whole genome shotgun (WGS) entry which is preliminary data.</text>
</comment>
<evidence type="ECO:0000259" key="6">
    <source>
        <dbReference type="PROSITE" id="PS50885"/>
    </source>
</evidence>
<evidence type="ECO:0000313" key="7">
    <source>
        <dbReference type="EMBL" id="NSJ51007.1"/>
    </source>
</evidence>
<sequence length="559" mass="60726">MKKKMKQSTHLLVLNSISILALLFMAFCLFSYSGVNRKINKANSGRFELTYNANRFMNGSSYLTNEVRAYAATGKQEHYDNYWNEVNNLKNRDIGVGNMKALGLTQEEQSMIDEMSNLSNTLVPLEEKAMDDVAAGKKDDAVNYVYGNEYNTSIAKINQIKSNFLTQLDGRALGEVNRLIGVSYFISFCFFITLILVVALQVITYRFCKFRLLRPIIEIRDEMGQIASGSLSSDFALEPDTSEIGMLVGSIHSTKAELKKYIADIASKLSHMAEGNMDQTIDINYLGEFLPIKNSLTQILDSLNSALHRISVSAEQVASTSADVASTSQSVSQGASQQAAAAEEFSTSLENISAHIEAISSRADTARACSTEAAGKLMEGTDKMRELSEAMNIISGSSNQISGIIKTIEDISFQTNILALNAAVEAARAGEAGKGFAVVADEVRNLAAKSSEAAKDTTTLIENTLNLVEKAVTLAADTTSTLEEVGIGASESTELVGEIATASLKQKESIFQLTESIHQISQVIQSNMETAEESSASSEELSSQASMLKDAIHRFHLRS</sequence>